<evidence type="ECO:0000256" key="3">
    <source>
        <dbReference type="RuleBase" id="RU003718"/>
    </source>
</evidence>
<comment type="caution">
    <text evidence="5">The sequence shown here is derived from an EMBL/GenBank/DDBJ whole genome shotgun (WGS) entry which is preliminary data.</text>
</comment>
<proteinExistence type="inferred from homology"/>
<evidence type="ECO:0000313" key="6">
    <source>
        <dbReference type="Proteomes" id="UP001341840"/>
    </source>
</evidence>
<dbReference type="CDD" id="cd03784">
    <property type="entry name" value="GT1_Gtf-like"/>
    <property type="match status" value="1"/>
</dbReference>
<accession>A0ABU6SKY3</accession>
<dbReference type="Proteomes" id="UP001341840">
    <property type="component" value="Unassembled WGS sequence"/>
</dbReference>
<dbReference type="EC" id="2.4.1.-" evidence="4"/>
<dbReference type="Gene3D" id="3.40.50.2000">
    <property type="entry name" value="Glycogen Phosphorylase B"/>
    <property type="match status" value="2"/>
</dbReference>
<dbReference type="PANTHER" id="PTHR11926:SF1545">
    <property type="entry name" value="GLYCOSYLTRANSFERASE"/>
    <property type="match status" value="1"/>
</dbReference>
<organism evidence="5 6">
    <name type="scientific">Stylosanthes scabra</name>
    <dbReference type="NCBI Taxonomy" id="79078"/>
    <lineage>
        <taxon>Eukaryota</taxon>
        <taxon>Viridiplantae</taxon>
        <taxon>Streptophyta</taxon>
        <taxon>Embryophyta</taxon>
        <taxon>Tracheophyta</taxon>
        <taxon>Spermatophyta</taxon>
        <taxon>Magnoliopsida</taxon>
        <taxon>eudicotyledons</taxon>
        <taxon>Gunneridae</taxon>
        <taxon>Pentapetalae</taxon>
        <taxon>rosids</taxon>
        <taxon>fabids</taxon>
        <taxon>Fabales</taxon>
        <taxon>Fabaceae</taxon>
        <taxon>Papilionoideae</taxon>
        <taxon>50 kb inversion clade</taxon>
        <taxon>dalbergioids sensu lato</taxon>
        <taxon>Dalbergieae</taxon>
        <taxon>Pterocarpus clade</taxon>
        <taxon>Stylosanthes</taxon>
    </lineage>
</organism>
<gene>
    <name evidence="5" type="ORF">PIB30_060474</name>
</gene>
<comment type="similarity">
    <text evidence="1 3">Belongs to the UDP-glycosyltransferase family.</text>
</comment>
<evidence type="ECO:0000256" key="4">
    <source>
        <dbReference type="RuleBase" id="RU362057"/>
    </source>
</evidence>
<sequence length="477" mass="54204">MEVNGREVMENKTIASRRAHCLVLSFPAQGHINPMIQFSKLLVHEGVKVTLCTARFFTKKLQNLPPSMSIESISDGFDENGFEEAGSPKTYVEKLLQVGPQTLVVLLENLAQLGNPVDCIIYDSLMPWALDVARKFGVVGASYLTQNLCVNSIYYHFKLGKIKVPISGDNEDEILLPAMPKLQRQDLPTFFHTYQEEPIFLEFLVDQFSNIHKADWILCNSIYELEKEIAEWTTKIWPKFRVIGPNIPSMILDNRIKDDQGYDVAQFKSEDYCIEWLDNKPKKSVIYVSFGSMVPVKEEQIEEIAYGLRDSNNYFLWVVRASEENKLPKDFAKKSEKGLIVTWCSQLKVLQHEAIACFVTHCGWNSTLETLILGVPTIAMPQNSDQTTNAKYIVDVWKVGIRAPIYDEKKKIVTREAFKKCIVEMVDGEKGKEMKKNAIQWRKLSLEGASVGGSSHRNILEFVNSLKGTCPGFEITL</sequence>
<keyword evidence="6" id="KW-1185">Reference proteome</keyword>
<dbReference type="Pfam" id="PF00201">
    <property type="entry name" value="UDPGT"/>
    <property type="match status" value="1"/>
</dbReference>
<evidence type="ECO:0000256" key="2">
    <source>
        <dbReference type="ARBA" id="ARBA00022679"/>
    </source>
</evidence>
<evidence type="ECO:0000313" key="5">
    <source>
        <dbReference type="EMBL" id="MED6136950.1"/>
    </source>
</evidence>
<keyword evidence="3" id="KW-0328">Glycosyltransferase</keyword>
<evidence type="ECO:0000256" key="1">
    <source>
        <dbReference type="ARBA" id="ARBA00009995"/>
    </source>
</evidence>
<dbReference type="PROSITE" id="PS00375">
    <property type="entry name" value="UDPGT"/>
    <property type="match status" value="1"/>
</dbReference>
<protein>
    <recommendedName>
        <fullName evidence="4">Glycosyltransferase</fullName>
        <ecNumber evidence="4">2.4.1.-</ecNumber>
    </recommendedName>
</protein>
<dbReference type="InterPro" id="IPR002213">
    <property type="entry name" value="UDP_glucos_trans"/>
</dbReference>
<name>A0ABU6SKY3_9FABA</name>
<dbReference type="EMBL" id="JASCZI010060950">
    <property type="protein sequence ID" value="MED6136950.1"/>
    <property type="molecule type" value="Genomic_DNA"/>
</dbReference>
<dbReference type="InterPro" id="IPR035595">
    <property type="entry name" value="UDP_glycos_trans_CS"/>
</dbReference>
<keyword evidence="2 3" id="KW-0808">Transferase</keyword>
<dbReference type="PANTHER" id="PTHR11926">
    <property type="entry name" value="GLUCOSYL/GLUCURONOSYL TRANSFERASES"/>
    <property type="match status" value="1"/>
</dbReference>
<dbReference type="SUPFAM" id="SSF53756">
    <property type="entry name" value="UDP-Glycosyltransferase/glycogen phosphorylase"/>
    <property type="match status" value="1"/>
</dbReference>
<reference evidence="5 6" key="1">
    <citation type="journal article" date="2023" name="Plants (Basel)">
        <title>Bridging the Gap: Combining Genomics and Transcriptomics Approaches to Understand Stylosanthes scabra, an Orphan Legume from the Brazilian Caatinga.</title>
        <authorList>
            <person name="Ferreira-Neto J.R.C."/>
            <person name="da Silva M.D."/>
            <person name="Binneck E."/>
            <person name="de Melo N.F."/>
            <person name="da Silva R.H."/>
            <person name="de Melo A.L.T.M."/>
            <person name="Pandolfi V."/>
            <person name="Bustamante F.O."/>
            <person name="Brasileiro-Vidal A.C."/>
            <person name="Benko-Iseppon A.M."/>
        </authorList>
    </citation>
    <scope>NUCLEOTIDE SEQUENCE [LARGE SCALE GENOMIC DNA]</scope>
    <source>
        <tissue evidence="5">Leaves</tissue>
    </source>
</reference>